<feature type="chain" id="PRO_5042256067" description="Dipeptidyl-peptidase V" evidence="6">
    <location>
        <begin position="22"/>
        <end position="760"/>
    </location>
</feature>
<evidence type="ECO:0000259" key="7">
    <source>
        <dbReference type="Pfam" id="PF00326"/>
    </source>
</evidence>
<evidence type="ECO:0000256" key="5">
    <source>
        <dbReference type="ARBA" id="ARBA00032829"/>
    </source>
</evidence>
<dbReference type="SUPFAM" id="SSF82171">
    <property type="entry name" value="DPP6 N-terminal domain-like"/>
    <property type="match status" value="1"/>
</dbReference>
<keyword evidence="9" id="KW-1185">Reference proteome</keyword>
<feature type="signal peptide" evidence="6">
    <location>
        <begin position="1"/>
        <end position="21"/>
    </location>
</feature>
<proteinExistence type="inferred from homology"/>
<reference evidence="8" key="1">
    <citation type="submission" date="2023-02" db="EMBL/GenBank/DDBJ databases">
        <title>Identification and recombinant expression of a fungal hydrolase from Papiliotrema laurentii that hydrolyzes apple cutin and clears colloidal polyester polyurethane.</title>
        <authorList>
            <consortium name="DOE Joint Genome Institute"/>
            <person name="Roman V.A."/>
            <person name="Bojanowski C."/>
            <person name="Crable B.R."/>
            <person name="Wagner D.N."/>
            <person name="Hung C.S."/>
            <person name="Nadeau L.J."/>
            <person name="Schratz L."/>
            <person name="Haridas S."/>
            <person name="Pangilinan J."/>
            <person name="Lipzen A."/>
            <person name="Na H."/>
            <person name="Yan M."/>
            <person name="Ng V."/>
            <person name="Grigoriev I.V."/>
            <person name="Spatafora J.W."/>
            <person name="Barlow D."/>
            <person name="Biffinger J."/>
            <person name="Kelley-Loughnane N."/>
            <person name="Varaljay V.A."/>
            <person name="Crookes-Goodson W.J."/>
        </authorList>
    </citation>
    <scope>NUCLEOTIDE SEQUENCE</scope>
    <source>
        <strain evidence="8">5307AH</strain>
    </source>
</reference>
<evidence type="ECO:0000256" key="3">
    <source>
        <dbReference type="ARBA" id="ARBA00022729"/>
    </source>
</evidence>
<dbReference type="Pfam" id="PF00326">
    <property type="entry name" value="Peptidase_S9"/>
    <property type="match status" value="1"/>
</dbReference>
<dbReference type="Gene3D" id="2.120.10.30">
    <property type="entry name" value="TolB, C-terminal domain"/>
    <property type="match status" value="1"/>
</dbReference>
<organism evidence="8 9">
    <name type="scientific">Papiliotrema laurentii</name>
    <name type="common">Cryptococcus laurentii</name>
    <dbReference type="NCBI Taxonomy" id="5418"/>
    <lineage>
        <taxon>Eukaryota</taxon>
        <taxon>Fungi</taxon>
        <taxon>Dikarya</taxon>
        <taxon>Basidiomycota</taxon>
        <taxon>Agaricomycotina</taxon>
        <taxon>Tremellomycetes</taxon>
        <taxon>Tremellales</taxon>
        <taxon>Rhynchogastremaceae</taxon>
        <taxon>Papiliotrema</taxon>
    </lineage>
</organism>
<dbReference type="AlphaFoldDB" id="A0AAD9FP07"/>
<evidence type="ECO:0000256" key="4">
    <source>
        <dbReference type="ARBA" id="ARBA00022801"/>
    </source>
</evidence>
<dbReference type="InterPro" id="IPR011042">
    <property type="entry name" value="6-blade_b-propeller_TolB-like"/>
</dbReference>
<evidence type="ECO:0000256" key="1">
    <source>
        <dbReference type="ARBA" id="ARBA00010040"/>
    </source>
</evidence>
<keyword evidence="4" id="KW-0378">Hydrolase</keyword>
<dbReference type="InterPro" id="IPR029058">
    <property type="entry name" value="AB_hydrolase_fold"/>
</dbReference>
<gene>
    <name evidence="8" type="ORF">DB88DRAFT_488840</name>
</gene>
<evidence type="ECO:0000256" key="2">
    <source>
        <dbReference type="ARBA" id="ARBA00022670"/>
    </source>
</evidence>
<comment type="caution">
    <text evidence="8">The sequence shown here is derived from an EMBL/GenBank/DDBJ whole genome shotgun (WGS) entry which is preliminary data.</text>
</comment>
<dbReference type="PANTHER" id="PTHR42776">
    <property type="entry name" value="SERINE PEPTIDASE S9 FAMILY MEMBER"/>
    <property type="match status" value="1"/>
</dbReference>
<dbReference type="EMBL" id="JAODAN010000005">
    <property type="protein sequence ID" value="KAK1924014.1"/>
    <property type="molecule type" value="Genomic_DNA"/>
</dbReference>
<dbReference type="FunFam" id="3.40.50.1820:FF:000028">
    <property type="entry name" value="S9 family peptidase"/>
    <property type="match status" value="1"/>
</dbReference>
<accession>A0AAD9FP07</accession>
<dbReference type="Gene3D" id="3.40.50.1820">
    <property type="entry name" value="alpha/beta hydrolase"/>
    <property type="match status" value="1"/>
</dbReference>
<protein>
    <recommendedName>
        <fullName evidence="5">Dipeptidyl-peptidase V</fullName>
    </recommendedName>
</protein>
<dbReference type="GO" id="GO:0004252">
    <property type="term" value="F:serine-type endopeptidase activity"/>
    <property type="evidence" value="ECO:0007669"/>
    <property type="project" value="TreeGrafter"/>
</dbReference>
<comment type="similarity">
    <text evidence="1">Belongs to the peptidase S9C family.</text>
</comment>
<name>A0AAD9FP07_PAPLA</name>
<dbReference type="Proteomes" id="UP001182556">
    <property type="component" value="Unassembled WGS sequence"/>
</dbReference>
<evidence type="ECO:0000256" key="6">
    <source>
        <dbReference type="SAM" id="SignalP"/>
    </source>
</evidence>
<feature type="domain" description="Peptidase S9 prolyl oligopeptidase catalytic" evidence="7">
    <location>
        <begin position="531"/>
        <end position="741"/>
    </location>
</feature>
<dbReference type="PANTHER" id="PTHR42776:SF13">
    <property type="entry name" value="DIPEPTIDYL-PEPTIDASE 5"/>
    <property type="match status" value="1"/>
</dbReference>
<evidence type="ECO:0000313" key="9">
    <source>
        <dbReference type="Proteomes" id="UP001182556"/>
    </source>
</evidence>
<evidence type="ECO:0000313" key="8">
    <source>
        <dbReference type="EMBL" id="KAK1924014.1"/>
    </source>
</evidence>
<dbReference type="InterPro" id="IPR001375">
    <property type="entry name" value="Peptidase_S9_cat"/>
</dbReference>
<dbReference type="GO" id="GO:0006508">
    <property type="term" value="P:proteolysis"/>
    <property type="evidence" value="ECO:0007669"/>
    <property type="project" value="UniProtKB-KW"/>
</dbReference>
<dbReference type="SUPFAM" id="SSF53474">
    <property type="entry name" value="alpha/beta-Hydrolases"/>
    <property type="match status" value="1"/>
</dbReference>
<sequence length="760" mass="84709">MTVKTTLGLLALLGLGSAVSAEKHDVFSAEDMLSTPRPQPALASPNGHRALSVVDQWDPKEDVTTRSVYLLSLNTSEKTAPHPLFKSPPGQASEFVWLNDSSLAYLNGSTLYSFSVKHSVDASLYAKAETQAKTGHSGIEPKVLVTFPSGVNPTGLRFQRDAGMLVFSGQVWGDSTFEETTKGDGKYDGRGTSGVVYDELFVRHWDTWRTPGKVWTIGLIHLDKSNGFQPILLDHQSSKFVNILLGTNLISKADPHGSISVSATHIAFTVKNPTLNYATHTREEVYLLPLPSRSGKITGLQHLTPHEHGAISGLKFSPDGKKLAWLEMREDGYESDKRVIVVHTLAKRGVGQSERWVENWDRSPSDIEWSVDSKSLYFIAEHQGSILPYHLAHPDRLPTPLLFKHATGSITPLTKTSLLLSINSLTSPSDDFILDLDPAVFLGGVEDGDEDKLPNRSLRRLTSWSEKHIAGRLDGLEIESLWFKGADEWDVMAWVVKPSNKTSHFTRSHDGKLPLAFFVHGGPQGSWEDAWSTRWNPALFAANGYFVVAVNPTGSTGYGQEFCDKIKQDWGGAPFKDLLAGHQAALEQYPEIDRERTAMLGASYGGFMANWIQGHNDQFRFKAIVCHDGIFDTTSAFYETEEVWFPQREFGGDPTQTRALFEKWNPMNHVAEWKTPELVIHGGKDYRLIDGQGIAAFTALQVQGVPSRFLYFPDENHWVLKASNSRKWHYEVFRWLAEWTGVKGEGMVEEERPSLVLQHA</sequence>
<keyword evidence="3 6" id="KW-0732">Signal</keyword>
<keyword evidence="2" id="KW-0645">Protease</keyword>